<proteinExistence type="predicted"/>
<evidence type="ECO:0000313" key="3">
    <source>
        <dbReference type="EMBL" id="RPD38475.1"/>
    </source>
</evidence>
<evidence type="ECO:0000259" key="2">
    <source>
        <dbReference type="Pfam" id="PF06580"/>
    </source>
</evidence>
<dbReference type="EMBL" id="RMBX01000015">
    <property type="protein sequence ID" value="RPD38475.1"/>
    <property type="molecule type" value="Genomic_DNA"/>
</dbReference>
<keyword evidence="3" id="KW-0808">Transferase</keyword>
<accession>A0A3N4M5Y8</accession>
<feature type="domain" description="Signal transduction histidine kinase internal region" evidence="2">
    <location>
        <begin position="71"/>
        <end position="149"/>
    </location>
</feature>
<dbReference type="Pfam" id="PF06580">
    <property type="entry name" value="His_kinase"/>
    <property type="match status" value="1"/>
</dbReference>
<keyword evidence="3" id="KW-0418">Kinase</keyword>
<keyword evidence="4" id="KW-1185">Reference proteome</keyword>
<evidence type="ECO:0000256" key="1">
    <source>
        <dbReference type="SAM" id="Phobius"/>
    </source>
</evidence>
<dbReference type="Gene3D" id="3.30.565.10">
    <property type="entry name" value="Histidine kinase-like ATPase, C-terminal domain"/>
    <property type="match status" value="1"/>
</dbReference>
<name>A0A3N4M5Y8_9BACT</name>
<dbReference type="InterPro" id="IPR050640">
    <property type="entry name" value="Bact_2-comp_sensor_kinase"/>
</dbReference>
<protein>
    <submittedName>
        <fullName evidence="3">Histidine kinase</fullName>
    </submittedName>
</protein>
<gene>
    <name evidence="3" type="ORF">EG028_24715</name>
</gene>
<dbReference type="SUPFAM" id="SSF55874">
    <property type="entry name" value="ATPase domain of HSP90 chaperone/DNA topoisomerase II/histidine kinase"/>
    <property type="match status" value="1"/>
</dbReference>
<dbReference type="InterPro" id="IPR036890">
    <property type="entry name" value="HATPase_C_sf"/>
</dbReference>
<keyword evidence="1" id="KW-0812">Transmembrane</keyword>
<sequence length="288" mass="33180">MYNPTSGLVLSHALTASPALELLPLPGVFILLIVFFVVAAATGLYFWWRERKLRRNMQEKIAMQGSRTSLELHTIQSQMDPHFIFNSLNAIHSFILSSSTELASSYLTRFSKLMRLTLENSSKEWISLEEELESLELYLQLEQLRFEGQFEYVIHRLPDCPQLSVLVPPFVVQPYIQNAIWHRLLHRGSEHKGLISIEIGRKDGEFYIKLEDNGVARQSAFHSYQQRTPGTRVAAERLHWLNARYHTHAAITTGHVYDQHHQKKGTYTLIRLPDVTAASLPEEAEIFK</sequence>
<dbReference type="PANTHER" id="PTHR34220:SF7">
    <property type="entry name" value="SENSOR HISTIDINE KINASE YPDA"/>
    <property type="match status" value="1"/>
</dbReference>
<organism evidence="3 4">
    <name type="scientific">Chitinophaga barathri</name>
    <dbReference type="NCBI Taxonomy" id="1647451"/>
    <lineage>
        <taxon>Bacteria</taxon>
        <taxon>Pseudomonadati</taxon>
        <taxon>Bacteroidota</taxon>
        <taxon>Chitinophagia</taxon>
        <taxon>Chitinophagales</taxon>
        <taxon>Chitinophagaceae</taxon>
        <taxon>Chitinophaga</taxon>
    </lineage>
</organism>
<dbReference type="AlphaFoldDB" id="A0A3N4M5Y8"/>
<keyword evidence="1" id="KW-1133">Transmembrane helix</keyword>
<comment type="caution">
    <text evidence="3">The sequence shown here is derived from an EMBL/GenBank/DDBJ whole genome shotgun (WGS) entry which is preliminary data.</text>
</comment>
<feature type="transmembrane region" description="Helical" evidence="1">
    <location>
        <begin position="28"/>
        <end position="48"/>
    </location>
</feature>
<reference evidence="4" key="1">
    <citation type="submission" date="2018-11" db="EMBL/GenBank/DDBJ databases">
        <title>Chitinophaga lutea sp.nov., isolate from arsenic contaminated soil.</title>
        <authorList>
            <person name="Zong Y."/>
        </authorList>
    </citation>
    <scope>NUCLEOTIDE SEQUENCE [LARGE SCALE GENOMIC DNA]</scope>
    <source>
        <strain evidence="4">YLT18</strain>
    </source>
</reference>
<dbReference type="PANTHER" id="PTHR34220">
    <property type="entry name" value="SENSOR HISTIDINE KINASE YPDA"/>
    <property type="match status" value="1"/>
</dbReference>
<evidence type="ECO:0000313" key="4">
    <source>
        <dbReference type="Proteomes" id="UP000279089"/>
    </source>
</evidence>
<keyword evidence="1" id="KW-0472">Membrane</keyword>
<dbReference type="InterPro" id="IPR010559">
    <property type="entry name" value="Sig_transdc_His_kin_internal"/>
</dbReference>
<dbReference type="GO" id="GO:0016020">
    <property type="term" value="C:membrane"/>
    <property type="evidence" value="ECO:0007669"/>
    <property type="project" value="InterPro"/>
</dbReference>
<dbReference type="GO" id="GO:0000155">
    <property type="term" value="F:phosphorelay sensor kinase activity"/>
    <property type="evidence" value="ECO:0007669"/>
    <property type="project" value="InterPro"/>
</dbReference>
<dbReference type="OrthoDB" id="607947at2"/>
<dbReference type="Proteomes" id="UP000279089">
    <property type="component" value="Unassembled WGS sequence"/>
</dbReference>